<dbReference type="Pfam" id="PF14518">
    <property type="entry name" value="Haem_oxygenas_2"/>
    <property type="match status" value="1"/>
</dbReference>
<gene>
    <name evidence="1" type="ORF">DFR38_107138</name>
</gene>
<accession>A0A318JUQ8</accession>
<organism evidence="1 2">
    <name type="scientific">Aquitalea magnusonii</name>
    <dbReference type="NCBI Taxonomy" id="332411"/>
    <lineage>
        <taxon>Bacteria</taxon>
        <taxon>Pseudomonadati</taxon>
        <taxon>Pseudomonadota</taxon>
        <taxon>Betaproteobacteria</taxon>
        <taxon>Neisseriales</taxon>
        <taxon>Chromobacteriaceae</taxon>
        <taxon>Aquitalea</taxon>
    </lineage>
</organism>
<evidence type="ECO:0000313" key="2">
    <source>
        <dbReference type="Proteomes" id="UP000248395"/>
    </source>
</evidence>
<protein>
    <submittedName>
        <fullName evidence="1">Pyrroloquinoline quinone (PQQ) biosynthesis protein C</fullName>
    </submittedName>
</protein>
<dbReference type="InterPro" id="IPR016084">
    <property type="entry name" value="Haem_Oase-like_multi-hlx"/>
</dbReference>
<evidence type="ECO:0000313" key="1">
    <source>
        <dbReference type="EMBL" id="PXX48352.1"/>
    </source>
</evidence>
<comment type="caution">
    <text evidence="1">The sequence shown here is derived from an EMBL/GenBank/DDBJ whole genome shotgun (WGS) entry which is preliminary data.</text>
</comment>
<dbReference type="Gene3D" id="1.20.910.10">
    <property type="entry name" value="Heme oxygenase-like"/>
    <property type="match status" value="1"/>
</dbReference>
<name>A0A318JUQ8_9NEIS</name>
<dbReference type="Proteomes" id="UP000248395">
    <property type="component" value="Unassembled WGS sequence"/>
</dbReference>
<proteinExistence type="predicted"/>
<dbReference type="SUPFAM" id="SSF48613">
    <property type="entry name" value="Heme oxygenase-like"/>
    <property type="match status" value="1"/>
</dbReference>
<dbReference type="RefSeq" id="WP_059284997.1">
    <property type="nucleotide sequence ID" value="NZ_LNQU01000012.1"/>
</dbReference>
<keyword evidence="2" id="KW-1185">Reference proteome</keyword>
<dbReference type="AlphaFoldDB" id="A0A318JUQ8"/>
<sequence>MKDQHQFVRTGPLMEVSSYPEWTQEMVHYCDRFKSEVVEHDLFTQMKEARLEHSIHKAFLSGGWPVIDQFPQYMAMNLLKIRYGQGEGHDMARRYLIRNIRVEQNHADHWVNWASESGVDIQAMLHNQHALETLSLSQWCWQVCDRESLAVAMAATNYAIEGATGEWSARVCSEDRYANLFDEEVRAKAMKWLKLHAKYDDAHPWEALEIIVTLVGLQPSQETITKLRNAICKSHQFMRLLLDHYMRPTTQVAARAQLALA</sequence>
<dbReference type="OrthoDB" id="3523588at2"/>
<dbReference type="EMBL" id="QJKC01000007">
    <property type="protein sequence ID" value="PXX48352.1"/>
    <property type="molecule type" value="Genomic_DNA"/>
</dbReference>
<reference evidence="1 2" key="1">
    <citation type="submission" date="2018-05" db="EMBL/GenBank/DDBJ databases">
        <title>Genomic Encyclopedia of Type Strains, Phase IV (KMG-IV): sequencing the most valuable type-strain genomes for metagenomic binning, comparative biology and taxonomic classification.</title>
        <authorList>
            <person name="Goeker M."/>
        </authorList>
    </citation>
    <scope>NUCLEOTIDE SEQUENCE [LARGE SCALE GENOMIC DNA]</scope>
    <source>
        <strain evidence="1 2">DSM 25134</strain>
    </source>
</reference>